<name>A0A650EJB8_9BACT</name>
<dbReference type="EMBL" id="MN577570">
    <property type="protein sequence ID" value="QGT49789.1"/>
    <property type="molecule type" value="Genomic_DNA"/>
</dbReference>
<reference evidence="1" key="1">
    <citation type="journal article" date="2020" name="J. ISSAAS">
        <title>Lactobacilli and other gastrointestinal microbiota of Peromyscus leucopus, reservoir host for agents of Lyme disease and other zoonoses in North America.</title>
        <authorList>
            <person name="Milovic A."/>
            <person name="Bassam K."/>
            <person name="Shao H."/>
            <person name="Chatzistamou I."/>
            <person name="Tufts D.M."/>
            <person name="Diuk-Wasser M."/>
            <person name="Barbour A.G."/>
        </authorList>
    </citation>
    <scope>NUCLEOTIDE SEQUENCE</scope>
    <source>
        <strain evidence="1">LL20</strain>
    </source>
</reference>
<protein>
    <submittedName>
        <fullName evidence="1">Uncharacterized protein</fullName>
    </submittedName>
</protein>
<dbReference type="AlphaFoldDB" id="A0A650EJB8"/>
<sequence>MIQQIQTYIPRQYNCTSCQLPEQGRNYCIFDKNEVDYFVRQKENALPYLTDILKHSQHEAQITETLYILDRMIDNGTKGIDKLYPILARFNNTTSPNIQTFLAGIYRKIQVPDAFGPLVKMLIQNSLKTHNLNKTFDPNEEIGGAILSYISDRFKA</sequence>
<accession>A0A650EJB8</accession>
<evidence type="ECO:0000313" key="1">
    <source>
        <dbReference type="EMBL" id="QGT49789.1"/>
    </source>
</evidence>
<organism evidence="1">
    <name type="scientific">uncultured Candidatus Melainabacteria bacterium</name>
    <dbReference type="NCBI Taxonomy" id="2682970"/>
    <lineage>
        <taxon>Bacteria</taxon>
        <taxon>Bacillati</taxon>
        <taxon>Candidatus Melainabacteria</taxon>
        <taxon>environmental samples</taxon>
    </lineage>
</organism>
<proteinExistence type="predicted"/>
<gene>
    <name evidence="1" type="ORF">Melaina855_1760</name>
</gene>